<dbReference type="EMBL" id="JBGMEI010000009">
    <property type="protein sequence ID" value="MFO3665954.1"/>
    <property type="molecule type" value="Genomic_DNA"/>
</dbReference>
<feature type="domain" description="Cobalamin-independent methionine synthase MetE C-terminal/archaeal" evidence="1">
    <location>
        <begin position="6"/>
        <end position="382"/>
    </location>
</feature>
<keyword evidence="3" id="KW-1185">Reference proteome</keyword>
<dbReference type="GO" id="GO:0032259">
    <property type="term" value="P:methylation"/>
    <property type="evidence" value="ECO:0007669"/>
    <property type="project" value="UniProtKB-KW"/>
</dbReference>
<keyword evidence="2" id="KW-0489">Methyltransferase</keyword>
<dbReference type="SUPFAM" id="SSF51726">
    <property type="entry name" value="UROD/MetE-like"/>
    <property type="match status" value="1"/>
</dbReference>
<dbReference type="InterPro" id="IPR038071">
    <property type="entry name" value="UROD/MetE-like_sf"/>
</dbReference>
<accession>A0ABW9M9I9</accession>
<dbReference type="Pfam" id="PF01717">
    <property type="entry name" value="Meth_synt_2"/>
    <property type="match status" value="1"/>
</dbReference>
<keyword evidence="2" id="KW-0808">Transferase</keyword>
<name>A0ABW9M9I9_9FIRM</name>
<dbReference type="PANTHER" id="PTHR43844">
    <property type="entry name" value="METHIONINE SYNTHASE"/>
    <property type="match status" value="1"/>
</dbReference>
<evidence type="ECO:0000313" key="2">
    <source>
        <dbReference type="EMBL" id="MFO3665954.1"/>
    </source>
</evidence>
<evidence type="ECO:0000313" key="3">
    <source>
        <dbReference type="Proteomes" id="UP001637996"/>
    </source>
</evidence>
<dbReference type="PANTHER" id="PTHR43844:SF2">
    <property type="entry name" value="SYNTHASE, VITAMIN-B12 INDEPENDENT, PUTATIVE (AFU_ORTHOLOGUE AFUA_3G12060)-RELATED"/>
    <property type="match status" value="1"/>
</dbReference>
<dbReference type="InterPro" id="IPR002629">
    <property type="entry name" value="Met_Synth_C/arc"/>
</dbReference>
<reference evidence="2 3" key="1">
    <citation type="journal article" date="2025" name="Anaerobe">
        <title>Description of Anaerococcus kampingiae sp. nov., Anaerococcus groningensis sp. nov., Anaerococcus martiniensis sp. nov., and Anaerococcus cruorum sp. nov., isolated from human clinical specimens.</title>
        <authorList>
            <person name="Boiten K.E."/>
            <person name="Meijer J."/>
            <person name="van Wezel E.M."/>
            <person name="Veloo A.C.M."/>
        </authorList>
    </citation>
    <scope>NUCLEOTIDE SEQUENCE [LARGE SCALE GENOMIC DNA]</scope>
    <source>
        <strain evidence="2 3">ENR0831</strain>
    </source>
</reference>
<proteinExistence type="predicted"/>
<dbReference type="RefSeq" id="WP_410031616.1">
    <property type="nucleotide sequence ID" value="NZ_JBGMEI010000009.1"/>
</dbReference>
<dbReference type="Gene3D" id="3.20.20.210">
    <property type="match status" value="1"/>
</dbReference>
<comment type="caution">
    <text evidence="2">The sequence shown here is derived from an EMBL/GenBank/DDBJ whole genome shotgun (WGS) entry which is preliminary data.</text>
</comment>
<dbReference type="GO" id="GO:0008168">
    <property type="term" value="F:methyltransferase activity"/>
    <property type="evidence" value="ECO:0007669"/>
    <property type="project" value="UniProtKB-KW"/>
</dbReference>
<dbReference type="Proteomes" id="UP001637996">
    <property type="component" value="Unassembled WGS sequence"/>
</dbReference>
<gene>
    <name evidence="2" type="ORF">ACCQ41_06815</name>
</gene>
<dbReference type="CDD" id="cd03311">
    <property type="entry name" value="CIMS_C_terminal_like"/>
    <property type="match status" value="1"/>
</dbReference>
<evidence type="ECO:0000259" key="1">
    <source>
        <dbReference type="Pfam" id="PF01717"/>
    </source>
</evidence>
<protein>
    <submittedName>
        <fullName evidence="2">5-methyltetrahydropteroyltriglutamate--homocysteine methyltransferase</fullName>
    </submittedName>
</protein>
<sequence length="391" mass="44239">MKTNLFKTSLIGSMPRGHEILMARRKLSAGLIDQETYQKLVDEKTKEVVKLQEDLDIDIITSGEIGRDNYVSFISEKLGGVSQMSMAEMLDYVDDKREFENILNTLDVPASSIKNAICTGKVEYTGDIVASELKKLKSFTNRPVKITLPGPYLVTRSMWLANVSSNYYDSKEDLGEDIIKIFKKEIAKLQEIGVDVIQFDEPVLTEIVFTEGRPRTFMCASLSQRKDPTEELEFATHLIKSVMDGIDREKSIASMHVCRGNWSKDESILLEGPYTPLLDLFSDINADLLALEFSTPRAGELKSLLADDRIKNKLILGLGVLNPRFDEKEDVDVIYDRAKEALSYIDKENLWLNPDCGFATFSNRPVNEHENIKAKVGSMVEARDRLRADYE</sequence>
<organism evidence="2 3">
    <name type="scientific">Anaerococcus martiniensis</name>
    <dbReference type="NCBI Taxonomy" id="3115615"/>
    <lineage>
        <taxon>Bacteria</taxon>
        <taxon>Bacillati</taxon>
        <taxon>Bacillota</taxon>
        <taxon>Tissierellia</taxon>
        <taxon>Tissierellales</taxon>
        <taxon>Peptoniphilaceae</taxon>
        <taxon>Anaerococcus</taxon>
    </lineage>
</organism>